<dbReference type="Pfam" id="PF01541">
    <property type="entry name" value="GIY-YIG"/>
    <property type="match status" value="1"/>
</dbReference>
<dbReference type="PANTHER" id="PTHR34477:SF5">
    <property type="entry name" value="BSL5627 PROTEIN"/>
    <property type="match status" value="1"/>
</dbReference>
<dbReference type="EMBL" id="NJGU01000011">
    <property type="protein sequence ID" value="OWY27223.1"/>
    <property type="molecule type" value="Genomic_DNA"/>
</dbReference>
<dbReference type="InterPro" id="IPR000305">
    <property type="entry name" value="GIY-YIG_endonuc"/>
</dbReference>
<gene>
    <name evidence="3" type="ORF">CEJ42_19385</name>
</gene>
<comment type="caution">
    <text evidence="3">The sequence shown here is derived from an EMBL/GenBank/DDBJ whole genome shotgun (WGS) entry which is preliminary data.</text>
</comment>
<dbReference type="Gene3D" id="3.40.1440.10">
    <property type="entry name" value="GIY-YIG endonuclease"/>
    <property type="match status" value="1"/>
</dbReference>
<dbReference type="RefSeq" id="WP_088752204.1">
    <property type="nucleotide sequence ID" value="NZ_NJGU01000011.1"/>
</dbReference>
<dbReference type="PANTHER" id="PTHR34477">
    <property type="entry name" value="UPF0213 PROTEIN YHBQ"/>
    <property type="match status" value="1"/>
</dbReference>
<evidence type="ECO:0000313" key="3">
    <source>
        <dbReference type="EMBL" id="OWY27223.1"/>
    </source>
</evidence>
<sequence length="94" mass="11060">MAYYVYILASRRNGALYIGMTNHLLRRVHEHKQGLVAGFTQKYKISNLVYVDVFDSAYAAITREKQLKAWNRAWKIALIQQSNPYWNDLYGQFV</sequence>
<proteinExistence type="inferred from homology"/>
<comment type="similarity">
    <text evidence="1">Belongs to the UPF0213 family.</text>
</comment>
<evidence type="ECO:0000256" key="1">
    <source>
        <dbReference type="ARBA" id="ARBA00007435"/>
    </source>
</evidence>
<name>A0A246WLK0_9BURK</name>
<evidence type="ECO:0000259" key="2">
    <source>
        <dbReference type="PROSITE" id="PS50164"/>
    </source>
</evidence>
<dbReference type="AlphaFoldDB" id="A0A246WLK0"/>
<dbReference type="PROSITE" id="PS50164">
    <property type="entry name" value="GIY_YIG"/>
    <property type="match status" value="1"/>
</dbReference>
<dbReference type="InterPro" id="IPR050190">
    <property type="entry name" value="UPF0213_domain"/>
</dbReference>
<dbReference type="CDD" id="cd10448">
    <property type="entry name" value="GIY-YIG_unchar_3"/>
    <property type="match status" value="1"/>
</dbReference>
<feature type="domain" description="GIY-YIG" evidence="2">
    <location>
        <begin position="1"/>
        <end position="77"/>
    </location>
</feature>
<dbReference type="InterPro" id="IPR035901">
    <property type="entry name" value="GIY-YIG_endonuc_sf"/>
</dbReference>
<organism evidence="3 4">
    <name type="scientific">Herbaspirillum robiniae</name>
    <dbReference type="NCBI Taxonomy" id="2014887"/>
    <lineage>
        <taxon>Bacteria</taxon>
        <taxon>Pseudomonadati</taxon>
        <taxon>Pseudomonadota</taxon>
        <taxon>Betaproteobacteria</taxon>
        <taxon>Burkholderiales</taxon>
        <taxon>Oxalobacteraceae</taxon>
        <taxon>Herbaspirillum</taxon>
    </lineage>
</organism>
<evidence type="ECO:0000313" key="4">
    <source>
        <dbReference type="Proteomes" id="UP000197596"/>
    </source>
</evidence>
<protein>
    <submittedName>
        <fullName evidence="3">Excinuclease ABC subunit C</fullName>
    </submittedName>
</protein>
<reference evidence="3 4" key="1">
    <citation type="submission" date="2017-06" db="EMBL/GenBank/DDBJ databases">
        <title>Herbaspirillum phytohormonus sp. nov., isolated from the root nodule of Robinia pseudoacacia in lead-zinc mine.</title>
        <authorList>
            <person name="Fan M."/>
            <person name="Lin Y."/>
        </authorList>
    </citation>
    <scope>NUCLEOTIDE SEQUENCE [LARGE SCALE GENOMIC DNA]</scope>
    <source>
        <strain evidence="3 4">HZ10</strain>
    </source>
</reference>
<dbReference type="Proteomes" id="UP000197596">
    <property type="component" value="Unassembled WGS sequence"/>
</dbReference>
<accession>A0A246WLK0</accession>
<dbReference type="SUPFAM" id="SSF82771">
    <property type="entry name" value="GIY-YIG endonuclease"/>
    <property type="match status" value="1"/>
</dbReference>